<dbReference type="WBParaSite" id="PSAMB.scaffold2693size21766.g18881.t1">
    <property type="protein sequence ID" value="PSAMB.scaffold2693size21766.g18881.t1"/>
    <property type="gene ID" value="PSAMB.scaffold2693size21766.g18881"/>
</dbReference>
<sequence length="231" mass="26332">MGGDEITAQKQNTLDIAAERAAIFVRDARYERRPSASFARWMIKPLRAAAQTATQTDANTIPPVHYKMVRREAAKHNAVRGEPERILARLERLQYLRRPAARPDCQIDTDRDARGRPECLSALRHRLPMLSDPLAHQPLINCHLPSLSLYFSATLTLPPSCASLHCYIFYTRQSTKPRFEIQLPYCQTYRLAAGNTMKKKENSQPHSQVSIILFQSHVSQKLKVAEQNTNQ</sequence>
<evidence type="ECO:0000313" key="2">
    <source>
        <dbReference type="WBParaSite" id="PSAMB.scaffold2693size21766.g18881.t1"/>
    </source>
</evidence>
<protein>
    <submittedName>
        <fullName evidence="2">Uncharacterized protein</fullName>
    </submittedName>
</protein>
<reference evidence="2" key="1">
    <citation type="submission" date="2022-11" db="UniProtKB">
        <authorList>
            <consortium name="WormBaseParasite"/>
        </authorList>
    </citation>
    <scope>IDENTIFICATION</scope>
</reference>
<keyword evidence="1" id="KW-1185">Reference proteome</keyword>
<dbReference type="AlphaFoldDB" id="A0A914VX48"/>
<accession>A0A914VX48</accession>
<proteinExistence type="predicted"/>
<dbReference type="Proteomes" id="UP000887566">
    <property type="component" value="Unplaced"/>
</dbReference>
<name>A0A914VX48_9BILA</name>
<evidence type="ECO:0000313" key="1">
    <source>
        <dbReference type="Proteomes" id="UP000887566"/>
    </source>
</evidence>
<organism evidence="1 2">
    <name type="scientific">Plectus sambesii</name>
    <dbReference type="NCBI Taxonomy" id="2011161"/>
    <lineage>
        <taxon>Eukaryota</taxon>
        <taxon>Metazoa</taxon>
        <taxon>Ecdysozoa</taxon>
        <taxon>Nematoda</taxon>
        <taxon>Chromadorea</taxon>
        <taxon>Plectida</taxon>
        <taxon>Plectina</taxon>
        <taxon>Plectoidea</taxon>
        <taxon>Plectidae</taxon>
        <taxon>Plectus</taxon>
    </lineage>
</organism>